<evidence type="ECO:0000256" key="2">
    <source>
        <dbReference type="SAM" id="MobiDB-lite"/>
    </source>
</evidence>
<dbReference type="InterPro" id="IPR036397">
    <property type="entry name" value="RNaseH_sf"/>
</dbReference>
<accession>A0ABD1IN98</accession>
<keyword evidence="1" id="KW-0862">Zinc</keyword>
<feature type="domain" description="Integrase catalytic" evidence="4">
    <location>
        <begin position="1395"/>
        <end position="1582"/>
    </location>
</feature>
<dbReference type="GO" id="GO:0006259">
    <property type="term" value="P:DNA metabolic process"/>
    <property type="evidence" value="ECO:0007669"/>
    <property type="project" value="UniProtKB-ARBA"/>
</dbReference>
<dbReference type="InterPro" id="IPR041588">
    <property type="entry name" value="Integrase_H2C2"/>
</dbReference>
<feature type="compositionally biased region" description="Polar residues" evidence="2">
    <location>
        <begin position="284"/>
        <end position="298"/>
    </location>
</feature>
<feature type="region of interest" description="Disordered" evidence="2">
    <location>
        <begin position="376"/>
        <end position="400"/>
    </location>
</feature>
<keyword evidence="1" id="KW-0479">Metal-binding</keyword>
<evidence type="ECO:0000313" key="6">
    <source>
        <dbReference type="Proteomes" id="UP001591681"/>
    </source>
</evidence>
<dbReference type="Pfam" id="PF05380">
    <property type="entry name" value="Peptidase_A17"/>
    <property type="match status" value="1"/>
</dbReference>
<dbReference type="EMBL" id="JBHFQA010000339">
    <property type="protein sequence ID" value="KAL2076484.1"/>
    <property type="molecule type" value="Genomic_DNA"/>
</dbReference>
<gene>
    <name evidence="5" type="ORF">ACEWY4_027948</name>
</gene>
<organism evidence="5 6">
    <name type="scientific">Coilia grayii</name>
    <name type="common">Gray's grenadier anchovy</name>
    <dbReference type="NCBI Taxonomy" id="363190"/>
    <lineage>
        <taxon>Eukaryota</taxon>
        <taxon>Metazoa</taxon>
        <taxon>Chordata</taxon>
        <taxon>Craniata</taxon>
        <taxon>Vertebrata</taxon>
        <taxon>Euteleostomi</taxon>
        <taxon>Actinopterygii</taxon>
        <taxon>Neopterygii</taxon>
        <taxon>Teleostei</taxon>
        <taxon>Clupei</taxon>
        <taxon>Clupeiformes</taxon>
        <taxon>Clupeoidei</taxon>
        <taxon>Engraulidae</taxon>
        <taxon>Coilinae</taxon>
        <taxon>Coilia</taxon>
    </lineage>
</organism>
<evidence type="ECO:0000313" key="5">
    <source>
        <dbReference type="EMBL" id="KAL2076484.1"/>
    </source>
</evidence>
<dbReference type="InterPro" id="IPR043502">
    <property type="entry name" value="DNA/RNA_pol_sf"/>
</dbReference>
<evidence type="ECO:0000259" key="3">
    <source>
        <dbReference type="PROSITE" id="PS50158"/>
    </source>
</evidence>
<dbReference type="PANTHER" id="PTHR47331:SF3">
    <property type="match status" value="1"/>
</dbReference>
<feature type="region of interest" description="Disordered" evidence="2">
    <location>
        <begin position="257"/>
        <end position="298"/>
    </location>
</feature>
<proteinExistence type="predicted"/>
<dbReference type="PANTHER" id="PTHR47331">
    <property type="entry name" value="PHD-TYPE DOMAIN-CONTAINING PROTEIN"/>
    <property type="match status" value="1"/>
</dbReference>
<dbReference type="InterPro" id="IPR005312">
    <property type="entry name" value="DUF1759"/>
</dbReference>
<dbReference type="GO" id="GO:0008270">
    <property type="term" value="F:zinc ion binding"/>
    <property type="evidence" value="ECO:0007669"/>
    <property type="project" value="UniProtKB-KW"/>
</dbReference>
<protein>
    <submittedName>
        <fullName evidence="5">Uncharacterized protein</fullName>
    </submittedName>
</protein>
<name>A0ABD1IN98_9TELE</name>
<keyword evidence="1" id="KW-0863">Zinc-finger</keyword>
<evidence type="ECO:0000259" key="4">
    <source>
        <dbReference type="PROSITE" id="PS50994"/>
    </source>
</evidence>
<reference evidence="5 6" key="1">
    <citation type="submission" date="2024-09" db="EMBL/GenBank/DDBJ databases">
        <title>A chromosome-level genome assembly of Gray's grenadier anchovy, Coilia grayii.</title>
        <authorList>
            <person name="Fu Z."/>
        </authorList>
    </citation>
    <scope>NUCLEOTIDE SEQUENCE [LARGE SCALE GENOMIC DNA]</scope>
    <source>
        <strain evidence="5">G4</strain>
        <tissue evidence="5">Muscle</tissue>
    </source>
</reference>
<feature type="domain" description="CCHC-type" evidence="3">
    <location>
        <begin position="341"/>
        <end position="356"/>
    </location>
</feature>
<dbReference type="SUPFAM" id="SSF53098">
    <property type="entry name" value="Ribonuclease H-like"/>
    <property type="match status" value="1"/>
</dbReference>
<dbReference type="InterPro" id="IPR001878">
    <property type="entry name" value="Znf_CCHC"/>
</dbReference>
<sequence>MNTEYLGASARDIPKQPRAPLQLPKQLRDTSHYDAGTREMYRMMQKQTDITEMLAKNQQLFRLPRRDVPVFQGDPLEYRSFMRAFLHTIDSRTDSDADKLYFLDQYTRGEPRDLVRSCQHMPEQRGYAKALKLLQDNYGNELKVATALIEKASKWPQIKAEDGKALSAFSVFLVSCRNAMEDIDYMEEMDNPTTMRTIISKLPFKIRERWRVYSYDIQEQRRKRARFTELVSFVERQAKIMSDPLFGDIDAVSTEKVTKKSQQGSKSKKDGKHGSNFATKVDQVGNSESSETTSKSDASLNSAFTKPCMFCEKNHTLQECCKIKEKVHSDRVDFLKKNGLCFSCLVKGHLSKECKKKMTCEVCSLKHPSLLHFSSKEKDAKEKPVGTEASKGSAASVPADVSKDKETSACTGAGDNCVLAIVPVRVKASKSDKTVEVYAFMDPGSSASFCTEALARQLNVQGRRTELMLSTINSKSKVESYVLTDLEVSSLEDNNFIALSKVFTQKSIPVSRENIPLQTEIDKWLYLSEVRLPQIDAGVELLIGTKEYTILEPWKVIPSKDNGPYAVKTALGWILNGPLRGTDTAADDCAQPLAAVNRIAIDNVDHMLIQQYNHDFPEHHCDDRSEMSQEDHKFMESVSSSACLMDGHYYISLPMKKLCVQMPNNRSSVLQHALNLKNKLKKNPVFHEEYTAFMNDMLSKGYAVEVPTTQLNRPDGKMWYIPHHGVYHPQKKKLRVVFDCAASYQGISLNSELLQGPDLTNSLIGVLLRFRQEPIAMTADIEAMYHQVRIPEDDTDLQRFLWWPAGDLSQDIVEYRMTVHIFGATSSPSCANALRRTAEENRSKSSPEAVNSILKNFYVDDCLTSVASEAQADKLYKDLTALCASGGFNLTKWTSNNPLGILWCTESDAFKFRINVKDRPITRRGILSITSSIYDPLGFLAPAILPAKVILQQLCREELAWDDTIPEEIRRKWNTWLQELCQLSAVTIPRCVRPVDFGPVTSAQLHHFSDGSESGYGTASYLRLTSDGRVHCAFMKGTSRVTPIKQTTIPRIELTAAMIAVKTDRMLRSELQMDLLDSLFWTDSTTVLKYIENERLRFKTFVANRIAVIRELTKPQQWRYVGTSTNPADCASRGLAPTKLMKNSSWFHGPAFLKEPEHHWPKRPDETKSAEDDDEVKHTAAVHLANAAEDVHVVNKLINHYSSWYRLRRAVAWVLKLKDLLLQNCKRKKEQTNTKLNRQDKSMKTSIVLTLQDLMQAETEIIKFSQNRRFQEEISMLMKGNSVKKTSQLWKLDPVLCDGVLRVGGRLSAAAMPEHKHPVILPKDVHVTTLILRDTHEKIGHCGRLYMLSQLRQIYWIPSANSVVRKFLSRCVICRKVKGKALEQKMADLPEDRLLPDNPPFTNVGVDYFGPFDVRPGRNTVKRYGVLFTCLTTRAVHIEIAHTLDTDSCLNAIRRFVCRRGQVSIMRSDNGTNLVAAERELRAAIQEWNQSKISDSLMQRGIQWVFNPPSGSHFGGIWERQIRSVRKVLRSVLKEQSVSDECLLTLMCEVESVLNNRPLTTTTDDPTDPEPLTPNHLLLMKKQPVLPPGLFKREDSYSRRRWKQVQYLADLFWKRWVREYLPMLQERQKWTRVKKNLTAGDIVMIVDDSAPRSSWVLGRVLQVIPDAKGLVRRVVIKTKTSTLERPVDKLCLICEMDT</sequence>
<dbReference type="CDD" id="cd01644">
    <property type="entry name" value="RT_pepA17"/>
    <property type="match status" value="1"/>
</dbReference>
<dbReference type="InterPro" id="IPR012337">
    <property type="entry name" value="RNaseH-like_sf"/>
</dbReference>
<dbReference type="InterPro" id="IPR008042">
    <property type="entry name" value="Retrotrans_Pao"/>
</dbReference>
<dbReference type="Proteomes" id="UP001591681">
    <property type="component" value="Unassembled WGS sequence"/>
</dbReference>
<dbReference type="Gene3D" id="1.10.340.70">
    <property type="match status" value="1"/>
</dbReference>
<dbReference type="Pfam" id="PF18701">
    <property type="entry name" value="DUF5641"/>
    <property type="match status" value="1"/>
</dbReference>
<feature type="compositionally biased region" description="Basic and acidic residues" evidence="2">
    <location>
        <begin position="376"/>
        <end position="385"/>
    </location>
</feature>
<dbReference type="InterPro" id="IPR001584">
    <property type="entry name" value="Integrase_cat-core"/>
</dbReference>
<dbReference type="PROSITE" id="PS50158">
    <property type="entry name" value="ZF_CCHC"/>
    <property type="match status" value="1"/>
</dbReference>
<dbReference type="Gene3D" id="3.30.420.10">
    <property type="entry name" value="Ribonuclease H-like superfamily/Ribonuclease H"/>
    <property type="match status" value="1"/>
</dbReference>
<comment type="caution">
    <text evidence="5">The sequence shown here is derived from an EMBL/GenBank/DDBJ whole genome shotgun (WGS) entry which is preliminary data.</text>
</comment>
<evidence type="ECO:0000256" key="1">
    <source>
        <dbReference type="PROSITE-ProRule" id="PRU00047"/>
    </source>
</evidence>
<dbReference type="SUPFAM" id="SSF56672">
    <property type="entry name" value="DNA/RNA polymerases"/>
    <property type="match status" value="1"/>
</dbReference>
<dbReference type="PROSITE" id="PS50994">
    <property type="entry name" value="INTEGRASE"/>
    <property type="match status" value="1"/>
</dbReference>
<dbReference type="InterPro" id="IPR040676">
    <property type="entry name" value="DUF5641"/>
</dbReference>
<dbReference type="Pfam" id="PF03564">
    <property type="entry name" value="DUF1759"/>
    <property type="match status" value="1"/>
</dbReference>
<dbReference type="Pfam" id="PF17921">
    <property type="entry name" value="Integrase_H2C2"/>
    <property type="match status" value="1"/>
</dbReference>
<keyword evidence="6" id="KW-1185">Reference proteome</keyword>